<keyword evidence="3 5" id="KW-0548">Nucleotidyltransferase</keyword>
<dbReference type="SMART" id="SM00483">
    <property type="entry name" value="POLXc"/>
    <property type="match status" value="1"/>
</dbReference>
<comment type="catalytic activity">
    <reaction evidence="5">
        <text>DNA(n) + a 2'-deoxyribonucleoside 5'-triphosphate = DNA(n+1) + diphosphate</text>
        <dbReference type="Rhea" id="RHEA:22508"/>
        <dbReference type="Rhea" id="RHEA-COMP:17339"/>
        <dbReference type="Rhea" id="RHEA-COMP:17340"/>
        <dbReference type="ChEBI" id="CHEBI:33019"/>
        <dbReference type="ChEBI" id="CHEBI:61560"/>
        <dbReference type="ChEBI" id="CHEBI:173112"/>
        <dbReference type="EC" id="2.7.7.7"/>
    </reaction>
</comment>
<sequence>MTARPTRGVVYQDTIGSPARSDKTINRVLSQSTRVHILRDKLEEQQAEDLERLASSLGAQLTSNPQPANIIVTALKAPKRIAKHVGDEHVITSTSNTSEQRNDTAGKASRENTQDVGMELGMELGKGEKWAKFVVTPAWLHAVQAQGTLVDPDEFLATPTAVPPATASSFDSDRATAQKRKRDSESPTPEASLKVKRVAASDDPGSAGVKSRSSATSHGDRPSDDGNSKDKAGDVSVPRWQNSRYACKRPSPLKCVNQALVDELEVIRNERRLTGDVYSEMAYMRAISALKAFPYRIPLPGDADFDPDMLSTRLSEVEKLKGIGKKVFSLIRQFCTPPTKADAAPHIIEAKVIRRDRAVFVMNAFTELYGIGPIGAREAYNSGARSFTDVLSRGKSLATHLTARESLRILPDLRKPIPRQECREITELMIRLLRDVLPKGARLEYEICGGYRRGKQLTYDLDVIIGHGERASRALHQQLLDEMKKKGLVTHIVNISTPASAELDDVLPTPAATATATATATAAAGPNVPNDTGNRPIHVDIANIVVLPPITRTNATPVHRRVDLVFAPLRVYGATVLGWTGSMTFERDLRLWAKSKGYNFSFDGLTNLAEECVVDTPTERSIFELLELEWMPPELRNCDA</sequence>
<dbReference type="GO" id="GO:0003677">
    <property type="term" value="F:DNA binding"/>
    <property type="evidence" value="ECO:0007669"/>
    <property type="project" value="UniProtKB-UniRule"/>
</dbReference>
<comment type="function">
    <text evidence="5">DNA polymerase that functions in several pathways of DNA repair. Involved in base excision repair (BER) responsible for repair of lesions that give rise to abasic (AP) sites in DNA. Also contributes to DNA double-strand break repair by non-homologous end joining and homologous recombination. Has both template-dependent and template-independent (terminal transferase) DNA polymerase activities. Has also a 5'-deoxyribose-5-phosphate lyase (dRP lyase) activity.</text>
</comment>
<dbReference type="FunFam" id="3.30.210.10:FF:000005">
    <property type="entry name" value="DNA polymerase IV"/>
    <property type="match status" value="1"/>
</dbReference>
<gene>
    <name evidence="8" type="ORF">BCV70DRAFT_198841</name>
</gene>
<evidence type="ECO:0000256" key="6">
    <source>
        <dbReference type="SAM" id="MobiDB-lite"/>
    </source>
</evidence>
<proteinExistence type="inferred from homology"/>
<dbReference type="Gene3D" id="1.10.150.20">
    <property type="entry name" value="5' to 3' exonuclease, C-terminal subdomain"/>
    <property type="match status" value="1"/>
</dbReference>
<dbReference type="Proteomes" id="UP000246740">
    <property type="component" value="Unassembled WGS sequence"/>
</dbReference>
<feature type="compositionally biased region" description="Basic and acidic residues" evidence="6">
    <location>
        <begin position="218"/>
        <end position="233"/>
    </location>
</feature>
<dbReference type="PANTHER" id="PTHR11276:SF28">
    <property type="entry name" value="DNA POLYMERASE LAMBDA"/>
    <property type="match status" value="1"/>
</dbReference>
<keyword evidence="1" id="KW-0237">DNA synthesis</keyword>
<dbReference type="Gene3D" id="3.30.460.10">
    <property type="entry name" value="Beta Polymerase, domain 2"/>
    <property type="match status" value="1"/>
</dbReference>
<evidence type="ECO:0000313" key="8">
    <source>
        <dbReference type="EMBL" id="PWZ01409.1"/>
    </source>
</evidence>
<dbReference type="EC" id="2.7.7.7" evidence="5"/>
<reference evidence="8 9" key="1">
    <citation type="journal article" date="2018" name="Mol. Biol. Evol.">
        <title>Broad Genomic Sampling Reveals a Smut Pathogenic Ancestry of the Fungal Clade Ustilaginomycotina.</title>
        <authorList>
            <person name="Kijpornyongpan T."/>
            <person name="Mondo S.J."/>
            <person name="Barry K."/>
            <person name="Sandor L."/>
            <person name="Lee J."/>
            <person name="Lipzen A."/>
            <person name="Pangilinan J."/>
            <person name="LaButti K."/>
            <person name="Hainaut M."/>
            <person name="Henrissat B."/>
            <person name="Grigoriev I.V."/>
            <person name="Spatafora J.W."/>
            <person name="Aime M.C."/>
        </authorList>
    </citation>
    <scope>NUCLEOTIDE SEQUENCE [LARGE SCALE GENOMIC DNA]</scope>
    <source>
        <strain evidence="8 9">MCA 3645</strain>
    </source>
</reference>
<dbReference type="InterPro" id="IPR029398">
    <property type="entry name" value="PolB_thumb"/>
</dbReference>
<keyword evidence="9" id="KW-1185">Reference proteome</keyword>
<dbReference type="InterPro" id="IPR027421">
    <property type="entry name" value="DNA_pol_lamdba_lyase_dom_sf"/>
</dbReference>
<feature type="domain" description="DNA-directed DNA polymerase X" evidence="7">
    <location>
        <begin position="255"/>
        <end position="637"/>
    </location>
</feature>
<dbReference type="GO" id="GO:0046872">
    <property type="term" value="F:metal ion binding"/>
    <property type="evidence" value="ECO:0007669"/>
    <property type="project" value="UniProtKB-UniRule"/>
</dbReference>
<feature type="compositionally biased region" description="Basic and acidic residues" evidence="6">
    <location>
        <begin position="100"/>
        <end position="113"/>
    </location>
</feature>
<keyword evidence="5" id="KW-0234">DNA repair</keyword>
<evidence type="ECO:0000313" key="9">
    <source>
        <dbReference type="Proteomes" id="UP000246740"/>
    </source>
</evidence>
<keyword evidence="4" id="KW-0235">DNA replication</keyword>
<dbReference type="SUPFAM" id="SSF81301">
    <property type="entry name" value="Nucleotidyltransferase"/>
    <property type="match status" value="1"/>
</dbReference>
<dbReference type="SUPFAM" id="SSF81585">
    <property type="entry name" value="PsbU/PolX domain-like"/>
    <property type="match status" value="1"/>
</dbReference>
<dbReference type="FunCoup" id="A0A317XVK0">
    <property type="interactions" value="153"/>
</dbReference>
<dbReference type="Gene3D" id="1.10.150.110">
    <property type="entry name" value="DNA polymerase beta, N-terminal domain-like"/>
    <property type="match status" value="1"/>
</dbReference>
<dbReference type="InterPro" id="IPR028207">
    <property type="entry name" value="DNA_pol_B_palm_palm"/>
</dbReference>
<evidence type="ECO:0000256" key="2">
    <source>
        <dbReference type="ARBA" id="ARBA00022679"/>
    </source>
</evidence>
<comment type="subcellular location">
    <subcellularLocation>
        <location evidence="5">Nucleus</location>
    </subcellularLocation>
</comment>
<dbReference type="OrthoDB" id="205514at2759"/>
<evidence type="ECO:0000256" key="5">
    <source>
        <dbReference type="RuleBase" id="RU366014"/>
    </source>
</evidence>
<dbReference type="AlphaFoldDB" id="A0A317XVK0"/>
<dbReference type="InterPro" id="IPR002008">
    <property type="entry name" value="DNA_pol_X_beta-like"/>
</dbReference>
<dbReference type="InterPro" id="IPR002054">
    <property type="entry name" value="DNA-dir_DNA_pol_X"/>
</dbReference>
<dbReference type="Gene3D" id="3.30.210.10">
    <property type="entry name" value="DNA polymerase, thumb domain"/>
    <property type="match status" value="1"/>
</dbReference>
<feature type="region of interest" description="Disordered" evidence="6">
    <location>
        <begin position="160"/>
        <end position="237"/>
    </location>
</feature>
<name>A0A317XVK0_9BASI</name>
<organism evidence="8 9">
    <name type="scientific">Testicularia cyperi</name>
    <dbReference type="NCBI Taxonomy" id="1882483"/>
    <lineage>
        <taxon>Eukaryota</taxon>
        <taxon>Fungi</taxon>
        <taxon>Dikarya</taxon>
        <taxon>Basidiomycota</taxon>
        <taxon>Ustilaginomycotina</taxon>
        <taxon>Ustilaginomycetes</taxon>
        <taxon>Ustilaginales</taxon>
        <taxon>Anthracoideaceae</taxon>
        <taxon>Testicularia</taxon>
    </lineage>
</organism>
<dbReference type="GO" id="GO:0005634">
    <property type="term" value="C:nucleus"/>
    <property type="evidence" value="ECO:0007669"/>
    <property type="project" value="UniProtKB-SubCell"/>
</dbReference>
<keyword evidence="5" id="KW-0239">DNA-directed DNA polymerase</keyword>
<keyword evidence="5" id="KW-0227">DNA damage</keyword>
<comment type="similarity">
    <text evidence="5">Belongs to the DNA polymerase type-X family.</text>
</comment>
<evidence type="ECO:0000256" key="3">
    <source>
        <dbReference type="ARBA" id="ARBA00022695"/>
    </source>
</evidence>
<dbReference type="GO" id="GO:0006303">
    <property type="term" value="P:double-strand break repair via nonhomologous end joining"/>
    <property type="evidence" value="ECO:0007669"/>
    <property type="project" value="TreeGrafter"/>
</dbReference>
<dbReference type="InParanoid" id="A0A317XVK0"/>
<dbReference type="Pfam" id="PF14791">
    <property type="entry name" value="DNA_pol_B_thumb"/>
    <property type="match status" value="1"/>
</dbReference>
<dbReference type="PRINTS" id="PR00869">
    <property type="entry name" value="DNAPOLX"/>
</dbReference>
<keyword evidence="2 5" id="KW-0808">Transferase</keyword>
<dbReference type="PANTHER" id="PTHR11276">
    <property type="entry name" value="DNA POLYMERASE TYPE-X FAMILY MEMBER"/>
    <property type="match status" value="1"/>
</dbReference>
<dbReference type="Pfam" id="PF14792">
    <property type="entry name" value="DNA_pol_B_palm"/>
    <property type="match status" value="1"/>
</dbReference>
<dbReference type="SUPFAM" id="SSF47802">
    <property type="entry name" value="DNA polymerase beta, N-terminal domain-like"/>
    <property type="match status" value="1"/>
</dbReference>
<protein>
    <recommendedName>
        <fullName evidence="5">DNA polymerase</fullName>
        <ecNumber evidence="5">2.7.7.7</ecNumber>
    </recommendedName>
</protein>
<dbReference type="InterPro" id="IPR036420">
    <property type="entry name" value="BRCT_dom_sf"/>
</dbReference>
<accession>A0A317XVK0</accession>
<dbReference type="PRINTS" id="PR00870">
    <property type="entry name" value="DNAPOLXBETA"/>
</dbReference>
<evidence type="ECO:0000256" key="1">
    <source>
        <dbReference type="ARBA" id="ARBA00022634"/>
    </source>
</evidence>
<feature type="region of interest" description="Disordered" evidence="6">
    <location>
        <begin position="89"/>
        <end position="115"/>
    </location>
</feature>
<keyword evidence="5" id="KW-0539">Nucleus</keyword>
<evidence type="ECO:0000259" key="7">
    <source>
        <dbReference type="SMART" id="SM00483"/>
    </source>
</evidence>
<dbReference type="GO" id="GO:0003887">
    <property type="term" value="F:DNA-directed DNA polymerase activity"/>
    <property type="evidence" value="ECO:0007669"/>
    <property type="project" value="UniProtKB-UniRule"/>
</dbReference>
<dbReference type="EMBL" id="KZ819190">
    <property type="protein sequence ID" value="PWZ01409.1"/>
    <property type="molecule type" value="Genomic_DNA"/>
</dbReference>
<evidence type="ECO:0000256" key="4">
    <source>
        <dbReference type="ARBA" id="ARBA00022705"/>
    </source>
</evidence>
<dbReference type="InterPro" id="IPR037160">
    <property type="entry name" value="DNA_Pol_thumb_sf"/>
</dbReference>
<dbReference type="InterPro" id="IPR022312">
    <property type="entry name" value="DNA_pol_X"/>
</dbReference>
<dbReference type="STRING" id="1882483.A0A317XVK0"/>
<dbReference type="Gene3D" id="3.40.50.10190">
    <property type="entry name" value="BRCT domain"/>
    <property type="match status" value="1"/>
</dbReference>
<dbReference type="InterPro" id="IPR043519">
    <property type="entry name" value="NT_sf"/>
</dbReference>